<dbReference type="GO" id="GO:0005737">
    <property type="term" value="C:cytoplasm"/>
    <property type="evidence" value="ECO:0007669"/>
    <property type="project" value="TreeGrafter"/>
</dbReference>
<keyword evidence="4" id="KW-0560">Oxidoreductase</keyword>
<reference evidence="7 8" key="1">
    <citation type="submission" date="2018-11" db="EMBL/GenBank/DDBJ databases">
        <title>Whole genome sequence of Streptomyces paromomycinus NBRC 15454(T).</title>
        <authorList>
            <person name="Komaki H."/>
            <person name="Tamura T."/>
        </authorList>
    </citation>
    <scope>NUCLEOTIDE SEQUENCE [LARGE SCALE GENOMIC DNA]</scope>
    <source>
        <strain evidence="7 8">NBRC 15454</strain>
    </source>
</reference>
<evidence type="ECO:0000313" key="8">
    <source>
        <dbReference type="Proteomes" id="UP000286746"/>
    </source>
</evidence>
<proteinExistence type="inferred from homology"/>
<name>A0A401VXE2_STREY</name>
<dbReference type="Pfam" id="PF01266">
    <property type="entry name" value="DAO"/>
    <property type="match status" value="1"/>
</dbReference>
<dbReference type="AlphaFoldDB" id="A0A401VXE2"/>
<protein>
    <submittedName>
        <fullName evidence="7">Oxidoreductase</fullName>
    </submittedName>
</protein>
<comment type="cofactor">
    <cofactor evidence="1">
        <name>FAD</name>
        <dbReference type="ChEBI" id="CHEBI:57692"/>
    </cofactor>
</comment>
<dbReference type="InterPro" id="IPR006076">
    <property type="entry name" value="FAD-dep_OxRdtase"/>
</dbReference>
<dbReference type="Proteomes" id="UP000286746">
    <property type="component" value="Unassembled WGS sequence"/>
</dbReference>
<feature type="chain" id="PRO_5038795824" evidence="5">
    <location>
        <begin position="20"/>
        <end position="368"/>
    </location>
</feature>
<evidence type="ECO:0000313" key="7">
    <source>
        <dbReference type="EMBL" id="GCD41706.1"/>
    </source>
</evidence>
<comment type="similarity">
    <text evidence="2">Belongs to the DadA oxidoreductase family.</text>
</comment>
<keyword evidence="3" id="KW-0285">Flavoprotein</keyword>
<dbReference type="PANTHER" id="PTHR13847:SF286">
    <property type="entry name" value="D-AMINO ACID DEHYDROGENASE"/>
    <property type="match status" value="1"/>
</dbReference>
<feature type="domain" description="FAD dependent oxidoreductase" evidence="6">
    <location>
        <begin position="2"/>
        <end position="349"/>
    </location>
</feature>
<dbReference type="SUPFAM" id="SSF54373">
    <property type="entry name" value="FAD-linked reductases, C-terminal domain"/>
    <property type="match status" value="1"/>
</dbReference>
<evidence type="ECO:0000256" key="5">
    <source>
        <dbReference type="SAM" id="SignalP"/>
    </source>
</evidence>
<organism evidence="7 8">
    <name type="scientific">Streptomyces paromomycinus</name>
    <name type="common">Streptomyces rimosus subsp. paromomycinus</name>
    <dbReference type="NCBI Taxonomy" id="92743"/>
    <lineage>
        <taxon>Bacteria</taxon>
        <taxon>Bacillati</taxon>
        <taxon>Actinomycetota</taxon>
        <taxon>Actinomycetes</taxon>
        <taxon>Kitasatosporales</taxon>
        <taxon>Streptomycetaceae</taxon>
        <taxon>Streptomyces</taxon>
    </lineage>
</organism>
<evidence type="ECO:0000256" key="3">
    <source>
        <dbReference type="ARBA" id="ARBA00022630"/>
    </source>
</evidence>
<dbReference type="PANTHER" id="PTHR13847">
    <property type="entry name" value="SARCOSINE DEHYDROGENASE-RELATED"/>
    <property type="match status" value="1"/>
</dbReference>
<dbReference type="Gene3D" id="3.30.9.10">
    <property type="entry name" value="D-Amino Acid Oxidase, subunit A, domain 2"/>
    <property type="match status" value="1"/>
</dbReference>
<dbReference type="GO" id="GO:0016491">
    <property type="term" value="F:oxidoreductase activity"/>
    <property type="evidence" value="ECO:0007669"/>
    <property type="project" value="UniProtKB-KW"/>
</dbReference>
<evidence type="ECO:0000259" key="6">
    <source>
        <dbReference type="Pfam" id="PF01266"/>
    </source>
</evidence>
<dbReference type="Gene3D" id="3.50.50.60">
    <property type="entry name" value="FAD/NAD(P)-binding domain"/>
    <property type="match status" value="1"/>
</dbReference>
<keyword evidence="5" id="KW-0732">Signal</keyword>
<dbReference type="RefSeq" id="WP_125052801.1">
    <property type="nucleotide sequence ID" value="NZ_BHZD01000001.1"/>
</dbReference>
<sequence>MRVAVVGSGIVGASAAWHAAGLGADVVLAGRAAPGEATAAGAGVICPWGSENDDPDWFRAAAEGARYYPELIGGLTEAGEHGLGHRAVGALALAADDADLHRIRRRVLERRRDTADTGEVDLLGESEVRALFPPLAPGYRAVRIAAGARVDGGRLRDALLRQARHRGVDVRTGRAALLRTADRVTGVEVDGERIAADAVVVAAGAWAPELLAPAGVTVRVAPQRGQIVHLSLPGTDTGNWPVVMPRGTGHYLVPFDGSRIVAGATRETGTGFDHRVTAAGLAEVLTEALAVAPGLADAGHLETRVGFRPVGPDTRPLLGRVPQLAGLVVADGLGPTGLTVGPWAGRVAALLATGGDPGLDLSPYDPVR</sequence>
<comment type="caution">
    <text evidence="7">The sequence shown here is derived from an EMBL/GenBank/DDBJ whole genome shotgun (WGS) entry which is preliminary data.</text>
</comment>
<keyword evidence="8" id="KW-1185">Reference proteome</keyword>
<evidence type="ECO:0000256" key="4">
    <source>
        <dbReference type="ARBA" id="ARBA00023002"/>
    </source>
</evidence>
<evidence type="ECO:0000256" key="2">
    <source>
        <dbReference type="ARBA" id="ARBA00009410"/>
    </source>
</evidence>
<evidence type="ECO:0000256" key="1">
    <source>
        <dbReference type="ARBA" id="ARBA00001974"/>
    </source>
</evidence>
<dbReference type="SUPFAM" id="SSF51905">
    <property type="entry name" value="FAD/NAD(P)-binding domain"/>
    <property type="match status" value="1"/>
</dbReference>
<feature type="signal peptide" evidence="5">
    <location>
        <begin position="1"/>
        <end position="19"/>
    </location>
</feature>
<gene>
    <name evidence="7" type="primary">dadA</name>
    <name evidence="7" type="ORF">GKJPGBOP_01363</name>
</gene>
<dbReference type="EMBL" id="BHZD01000001">
    <property type="protein sequence ID" value="GCD41706.1"/>
    <property type="molecule type" value="Genomic_DNA"/>
</dbReference>
<dbReference type="InterPro" id="IPR036188">
    <property type="entry name" value="FAD/NAD-bd_sf"/>
</dbReference>
<accession>A0A401VXE2</accession>